<name>A0A9W2YC41_BIOGL</name>
<dbReference type="PANTHER" id="PTHR10170:SF10">
    <property type="entry name" value="HUNTINGTIN"/>
    <property type="match status" value="1"/>
</dbReference>
<dbReference type="InterPro" id="IPR011989">
    <property type="entry name" value="ARM-like"/>
</dbReference>
<dbReference type="GO" id="GO:0005634">
    <property type="term" value="C:nucleus"/>
    <property type="evidence" value="ECO:0007669"/>
    <property type="project" value="UniProtKB-SubCell"/>
</dbReference>
<dbReference type="Pfam" id="PF20927">
    <property type="entry name" value="Htt_C-HEAT"/>
    <property type="match status" value="1"/>
</dbReference>
<dbReference type="Proteomes" id="UP001165740">
    <property type="component" value="Chromosome 1"/>
</dbReference>
<accession>A0A9W2YC41</accession>
<dbReference type="OMA" id="PNKMEEP"/>
<feature type="compositionally biased region" description="Polar residues" evidence="7">
    <location>
        <begin position="406"/>
        <end position="425"/>
    </location>
</feature>
<dbReference type="InterPro" id="IPR028426">
    <property type="entry name" value="Huntingtin_fam"/>
</dbReference>
<gene>
    <name evidence="9" type="primary">LOC106058028</name>
</gene>
<comment type="similarity">
    <text evidence="4">Belongs to the huntingtin family.</text>
</comment>
<dbReference type="Pfam" id="PF20925">
    <property type="entry name" value="Htt_bridge"/>
    <property type="match status" value="1"/>
</dbReference>
<comment type="function">
    <text evidence="1">May play a role in microtubule-mediated transport or vesicle function.</text>
</comment>
<dbReference type="Pfam" id="PF12372">
    <property type="entry name" value="Htt_N-HEAT"/>
    <property type="match status" value="1"/>
</dbReference>
<protein>
    <submittedName>
        <fullName evidence="9">Huntingtin-like</fullName>
    </submittedName>
</protein>
<dbReference type="InterPro" id="IPR048411">
    <property type="entry name" value="Htt_N_HEAT_rpt-1"/>
</dbReference>
<organism evidence="8 9">
    <name type="scientific">Biomphalaria glabrata</name>
    <name type="common">Bloodfluke planorb</name>
    <name type="synonym">Freshwater snail</name>
    <dbReference type="NCBI Taxonomy" id="6526"/>
    <lineage>
        <taxon>Eukaryota</taxon>
        <taxon>Metazoa</taxon>
        <taxon>Spiralia</taxon>
        <taxon>Lophotrochozoa</taxon>
        <taxon>Mollusca</taxon>
        <taxon>Gastropoda</taxon>
        <taxon>Heterobranchia</taxon>
        <taxon>Euthyneura</taxon>
        <taxon>Panpulmonata</taxon>
        <taxon>Hygrophila</taxon>
        <taxon>Lymnaeoidea</taxon>
        <taxon>Planorbidae</taxon>
        <taxon>Biomphalaria</taxon>
    </lineage>
</organism>
<dbReference type="Pfam" id="PF20926">
    <property type="entry name" value="Htt_N-HEAT_1"/>
    <property type="match status" value="1"/>
</dbReference>
<evidence type="ECO:0000313" key="9">
    <source>
        <dbReference type="RefSeq" id="XP_055860312.1"/>
    </source>
</evidence>
<dbReference type="InterPro" id="IPR000091">
    <property type="entry name" value="Huntingtin"/>
</dbReference>
<keyword evidence="8" id="KW-1185">Reference proteome</keyword>
<dbReference type="InterPro" id="IPR024613">
    <property type="entry name" value="Huntingtin_N_HEAT_rpt-2"/>
</dbReference>
<evidence type="ECO:0000256" key="2">
    <source>
        <dbReference type="ARBA" id="ARBA00004123"/>
    </source>
</evidence>
<dbReference type="GeneID" id="106058028"/>
<feature type="region of interest" description="Disordered" evidence="7">
    <location>
        <begin position="1035"/>
        <end position="1102"/>
    </location>
</feature>
<dbReference type="InterPro" id="IPR048412">
    <property type="entry name" value="Htt_bridge"/>
</dbReference>
<evidence type="ECO:0000256" key="5">
    <source>
        <dbReference type="ARBA" id="ARBA00022490"/>
    </source>
</evidence>
<sequence>MNMATIEKLIKAFEGLKVFQPNAQVAEDPKKKDQNVPTKKDKILHCNVVADSMCSPNMRTIADFPKFLGIAMEAFLNLCDDPEADVRMVADECLNRTIKVLLETNLGRLQVELYKELKKNGPSRSLRAALWRFADMCHLIRPQKCRPYIVNLLPCVARICRREEEAVQETLSTAMPKICSALMPFANDTEVKALLKSFLPNLRSSSAVCRRMSASSLALICQHSRAPLSFFNYLIGVLLEMILPVDTEHDVHTLLGVILCLRHAMPHLSPSNTKDQGLKDSFGYREAEAEQAVGEEQMVKILQALLHYTGHSDHNVVTAALESLQQLLRTPPPTLRKILLTPGSISRTYIFSHDIDDENHGRIESVLDLPSMSDDASLDEDGDADVNVQAHLAKKTSTVLPEVDLKSTNSQQKGQNSGLIESSLQEQRDHIDNQTIVVTDGTEYSSVEIGDINEERSELSASGMSHSESIETLQSVRSISPNTVQMAPVQLPGHDMNGNPQIIVCPGDDGALPPASPIPSGVEAIQQITMEQDSLQEVDVPLLFYMRLLCKRFLLTGMTEGLVPDKQVRVSLKSLALGCVSCSLALCPRLFLFKLCPTAVNSGSDQNIQDITLYAGHPDHQLKGQTAIVIGSFVRAALTEGRGNFHQWIMANKPPSQNVLTLDALLKIIVNIMEDESAVAIRAALVALQMCLAHLLDSCHGRLGLNILFDLLIVRSNPYWLVKVELLELIGGLNFKVISYLESVSQDIIKGDHNFLGKMCLQEHIFQEIVLHLLGDEDARVRTAASSAIARLVTSLFFPSDNPQQDPVISIAADQTTDLLTPIMHPFLTGQLPPLVQGLIEPFMFDILEEINPCIESALSRVVQQLLHLLLVSQSRYITSGCCQALCRLSEEYLITQYAPSWGCGPAKPISTKEKVEKLGMRRPPNRSLSASSMDELTTASGGGPLPIVLSLLFSSQAGLELTTHQDLLQLAGNLICGAAYRNLQSIEITEKSPGSEEDGHWATVTDRFLVPMIEQLFVHTARLLNACTHAIEETTPGPPQIKPSLPSLPNAATLSPVRRKMKGEKETNVPGPSGSPDPKSAQKTPGKESKEGDKDKTRKDGVGSFFNIPQYMKLFEVLKGSYSNFKTSLDLTSSDKFCTILRTVLTVLSQLLEIATLYDIGKVTEEILGYLKVTMALEPTWTVLCVQQLLKALFGTNLASQWDANSQAATFLTADLSSRAAGGSSPGLYYHCLNKPYSQLAHCLVGAACRATLPADEAHSSLLWLKQRVDRKLPAILKPSSNVDKNAIGSYIRLFEPLVIKALKQYTVTSSLDLQCQVLALLAQLIQLRVNYCLLDSDQIFIGFVIKQFEFIEEGQIRNSELLIPHIFQFLVMLSYEKFHSRSIIDMPRIIHRLDGIMASGLQPTTHAIPALRPVVYDLFLLRGTVKSEVGKDLETQREVVVSMLLRLVQYYQALDMFSLVLQQCHRESEERWKRLSRQVMDVLLPALAKQQINVDCQNALDVLHRLFESVSPSVFRPVDFLLKTLLAPPHDVSDLQSLQKWLCLVLIILRVLISQSKEEVILSRLTELQLHVCLLRDASENSSANSVVELLRNLAPEETVAWFLLQVIGKCSEMLNKETSVLSATPHHSNLATSSASGLAVEKCRFLLQQSLHLMLYITHMFQSGLFRKVATAAMRLLQLESPACMYSVGEINEHMVGVSNVCPSLTLHWCNVLILLNFDDRSLWTRVVQTPSTYKVNESRGDYAVNPDYSEVSGGHHARPSQCCGLEMLRRGGLILFCDYVCENLSDAEHMTWLIINHVSDLILLSQESPVQDFISAIHRNSAASSLFIQAIHARGDSITKPSMVKRTLKCLDAVHISQSGSLIALLIDKFLGCHRLAIARMTDSIVCQRLETLLGESTEEISKQLPKEDIEKLLQFLKSNGLIKRHQRLTSLLRKLCLAAGSTAEIKLSPERSHPLFVVPQEIAQISIDKMFYLSVVREQCFQPAPNTRECAYLLQRLEYPDILSVTMTKEFNLSILEECMSLGAFRSVLRYNRDHDLGSLSPQVSTKEPILDPLFQASQLTLFRHINNVVIQLPSPHQCLVFSDSAPASHLHYMDRIEELFTEAQWVENNFCLASALVRYMVSLSQFTWKAEVPQENLKDIISFTVLCAELIHWSVEHDMLPDSEHVQNYLSCLSLLLQDPVIHLLIGQTEYATHVCSIVSFLHQLLSSLAVLPGEPVASLFQDDRREDAEDDDVSLSACLIRACDEISELVHCLHTRLDPNSSPEPQLPPFLASPFRNIIIAVSRLPAVNTYARTPPLVWRLGWSPTPVGELRTCLPPLPVEYLQEKDVLKEFVSRINSLGWVNRQQFEESWMSLLGVLNPVSHTGHELSPEEEIEQAQGMVLAVKAITSLLLQSSLVPYAGNPSNSFYEVRPRDKPLAFLHTRCGKKLSLIRGLIEQEIINLCASRPDRLVSQAYSGIPSDKFRLSLFDGNLERELGVEEFNLGQISVESTWSLVGSLDTNLSNSDTTDSMDSPSGQPKSPTSHPTASGVKFSTNRSIYHCGLDIHSCLQFLLELYGAWLHLENNPKPPLMLLNAVVKSMVCLSDLFMEREQFEFMQDILLDLLKGHPVEDELITQYLTVGMCKATAVVGTEALVNDRVVKLVDAGLKSTHLPTKISALHGSLYLLEGGITDLNTSLLPILTDFLSKHLAIVISQSCIISQQFVITMWAVAFYIIENFNNEIKDTDFVSKTLQLVVQTASGNEENVSTSVFLTVMKGTERLLLTDVLSQSDTELIIKLSMDRLCLPNPQRALAALGLMFTCMYSGKSMDQYSPRPREEQVFVDSGFQLLHQDPDSLILAMERVTVLFDRIKKGYPYEARVITRLLPAFLADFFPAQDIMNKVIGEFLSAHQPYPYLIAKVVFQVFATLHQQQQQGLVKEWVMLSLSNFTQRSPLAMAMWSLTLFFISASTNVWLRSLFPHVIGRMGYMETADRSLFCMCALDFYRQLVEESHKRAFVSTFLTIAAPDSPYSDLVQCISSI</sequence>
<evidence type="ECO:0000256" key="7">
    <source>
        <dbReference type="SAM" id="MobiDB-lite"/>
    </source>
</evidence>
<dbReference type="RefSeq" id="XP_055860312.1">
    <property type="nucleotide sequence ID" value="XM_056004337.1"/>
</dbReference>
<evidence type="ECO:0000256" key="3">
    <source>
        <dbReference type="ARBA" id="ARBA00004496"/>
    </source>
</evidence>
<evidence type="ECO:0000256" key="6">
    <source>
        <dbReference type="ARBA" id="ARBA00023242"/>
    </source>
</evidence>
<dbReference type="Gene3D" id="1.25.10.10">
    <property type="entry name" value="Leucine-rich Repeat Variant"/>
    <property type="match status" value="2"/>
</dbReference>
<dbReference type="OrthoDB" id="10065698at2759"/>
<reference evidence="9" key="1">
    <citation type="submission" date="2025-08" db="UniProtKB">
        <authorList>
            <consortium name="RefSeq"/>
        </authorList>
    </citation>
    <scope>IDENTIFICATION</scope>
</reference>
<keyword evidence="5" id="KW-0963">Cytoplasm</keyword>
<dbReference type="GO" id="GO:0005737">
    <property type="term" value="C:cytoplasm"/>
    <property type="evidence" value="ECO:0007669"/>
    <property type="project" value="UniProtKB-SubCell"/>
</dbReference>
<dbReference type="PRINTS" id="PR00375">
    <property type="entry name" value="HUNTINGTIN"/>
</dbReference>
<dbReference type="SUPFAM" id="SSF48371">
    <property type="entry name" value="ARM repeat"/>
    <property type="match status" value="2"/>
</dbReference>
<feature type="compositionally biased region" description="Basic and acidic residues" evidence="7">
    <location>
        <begin position="1086"/>
        <end position="1102"/>
    </location>
</feature>
<proteinExistence type="inferred from homology"/>
<feature type="region of interest" description="Disordered" evidence="7">
    <location>
        <begin position="404"/>
        <end position="428"/>
    </location>
</feature>
<evidence type="ECO:0000313" key="8">
    <source>
        <dbReference type="Proteomes" id="UP001165740"/>
    </source>
</evidence>
<dbReference type="PANTHER" id="PTHR10170">
    <property type="entry name" value="HUNTINGTON DISEASE PROTEIN"/>
    <property type="match status" value="1"/>
</dbReference>
<comment type="subcellular location">
    <subcellularLocation>
        <location evidence="3">Cytoplasm</location>
    </subcellularLocation>
    <subcellularLocation>
        <location evidence="2">Nucleus</location>
    </subcellularLocation>
</comment>
<dbReference type="InterPro" id="IPR016024">
    <property type="entry name" value="ARM-type_fold"/>
</dbReference>
<feature type="region of interest" description="Disordered" evidence="7">
    <location>
        <begin position="2510"/>
        <end position="2535"/>
    </location>
</feature>
<keyword evidence="6" id="KW-0539">Nucleus</keyword>
<dbReference type="InterPro" id="IPR048413">
    <property type="entry name" value="Htt_C-HEAT_rpt"/>
</dbReference>
<evidence type="ECO:0000256" key="4">
    <source>
        <dbReference type="ARBA" id="ARBA00007153"/>
    </source>
</evidence>
<evidence type="ECO:0000256" key="1">
    <source>
        <dbReference type="ARBA" id="ARBA00002907"/>
    </source>
</evidence>